<proteinExistence type="predicted"/>
<dbReference type="EMBL" id="JAUSUL010000008">
    <property type="protein sequence ID" value="MDQ0317773.1"/>
    <property type="molecule type" value="Genomic_DNA"/>
</dbReference>
<organism evidence="1 2">
    <name type="scientific">Amorphus orientalis</name>
    <dbReference type="NCBI Taxonomy" id="649198"/>
    <lineage>
        <taxon>Bacteria</taxon>
        <taxon>Pseudomonadati</taxon>
        <taxon>Pseudomonadota</taxon>
        <taxon>Alphaproteobacteria</taxon>
        <taxon>Hyphomicrobiales</taxon>
        <taxon>Amorphaceae</taxon>
        <taxon>Amorphus</taxon>
    </lineage>
</organism>
<reference evidence="1" key="1">
    <citation type="submission" date="2023-07" db="EMBL/GenBank/DDBJ databases">
        <title>Genomic Encyclopedia of Type Strains, Phase IV (KMG-IV): sequencing the most valuable type-strain genomes for metagenomic binning, comparative biology and taxonomic classification.</title>
        <authorList>
            <person name="Goeker M."/>
        </authorList>
    </citation>
    <scope>NUCLEOTIDE SEQUENCE</scope>
    <source>
        <strain evidence="1">DSM 21202</strain>
    </source>
</reference>
<gene>
    <name evidence="1" type="ORF">J2S73_004260</name>
</gene>
<dbReference type="Proteomes" id="UP001229244">
    <property type="component" value="Unassembled WGS sequence"/>
</dbReference>
<evidence type="ECO:0000313" key="2">
    <source>
        <dbReference type="Proteomes" id="UP001229244"/>
    </source>
</evidence>
<comment type="caution">
    <text evidence="1">The sequence shown here is derived from an EMBL/GenBank/DDBJ whole genome shotgun (WGS) entry which is preliminary data.</text>
</comment>
<accession>A0AAE4AUS8</accession>
<protein>
    <submittedName>
        <fullName evidence="1">Uncharacterized protein</fullName>
    </submittedName>
</protein>
<sequence length="42" mass="4661">MTHLTKSAARALLSDLNEVKRHSELQALKSAGVRVVRMSDIK</sequence>
<dbReference type="AlphaFoldDB" id="A0AAE4AUS8"/>
<evidence type="ECO:0000313" key="1">
    <source>
        <dbReference type="EMBL" id="MDQ0317773.1"/>
    </source>
</evidence>
<keyword evidence="2" id="KW-1185">Reference proteome</keyword>
<dbReference type="RefSeq" id="WP_306887699.1">
    <property type="nucleotide sequence ID" value="NZ_JAUSUL010000008.1"/>
</dbReference>
<name>A0AAE4AUS8_9HYPH</name>